<keyword evidence="2" id="KW-0624">Polysaccharide degradation</keyword>
<evidence type="ECO:0000313" key="6">
    <source>
        <dbReference type="Proteomes" id="UP000632138"/>
    </source>
</evidence>
<feature type="region of interest" description="Disordered" evidence="3">
    <location>
        <begin position="183"/>
        <end position="209"/>
    </location>
</feature>
<dbReference type="InterPro" id="IPR036116">
    <property type="entry name" value="FN3_sf"/>
</dbReference>
<dbReference type="SMART" id="SM00060">
    <property type="entry name" value="FN3"/>
    <property type="match status" value="1"/>
</dbReference>
<accession>A0ABS2ASZ8</accession>
<sequence length="800" mass="83348">MFLLRSVLKAFRSRSRAGSVPPDPIRLPGSTPAPRNRRSSRAVRGGSPITTSHRAPARQFPATLGEGLSTHRRTPAPRGHRRAVSRRPHRLVPVGLGLALLGVGGVVGPSVVDNVAGSNASRNFALTALPADKPDQGLVYDGLKPAKAGSLCAGSYELDKITCTHGPDEAPAGLKVRRAVTPVTAKAPEPKQPARESAAATPSDAEIARDEGGSALTADAPALVPDAAPGDADFIMGAHDVACEGDGRSGKRVQVLYLHEYGTPSRYTDFLGSIRTWSTGVDQIFDESAAETGGSRHVRFVTTPQCRVDVSEVQMPTGALGSFTRNIDALQKLGYNRTDRKYLIFADSTVYCGIATYIADRRPGLGNRNNGGPSYGRVDSGCWSAAMAAHELTHTLGATLIDSPNSSGAGGCLDDFDLLCGPDRSGKAVRKVCPRKQEARLDCGKDDYFNTNPKPGSYLDKNWNIARSEFLLRSDGGDDIPDAEGAPQPAESPSADPAEPTPSASVEPTPTVTNPGEADGGGDAPPSPEVTPSESATAGEPGAAEPTAPAEDGGDGVPSLPVAATTPVPTEPANGVQADPVQAVVEVRDGTSSSVRLTWSAASAKATYQVWVDGQPVATTQATRARLIGLKPATKYQVTVKSGPQYTARNTAETAPAARPAQNSWFTLTNALTGSAANLYAARTVNGTPITLSGTDGDAQQQWQLVPADGNSYKLVSRASGKCVGPLGGNAATGVPLVQADCNGDASKWTLQFSPYGFTLRTTDGGLVAGVGDQRFGAHRVLVLQAGNDQRYQSWTAVPD</sequence>
<dbReference type="Gene3D" id="2.60.40.10">
    <property type="entry name" value="Immunoglobulins"/>
    <property type="match status" value="1"/>
</dbReference>
<feature type="domain" description="Fibronectin type-III" evidence="4">
    <location>
        <begin position="578"/>
        <end position="649"/>
    </location>
</feature>
<dbReference type="Pfam" id="PF14200">
    <property type="entry name" value="RicinB_lectin_2"/>
    <property type="match status" value="1"/>
</dbReference>
<protein>
    <submittedName>
        <fullName evidence="5">RICIN domain-containing protein</fullName>
    </submittedName>
</protein>
<feature type="compositionally biased region" description="Low complexity" evidence="3">
    <location>
        <begin position="486"/>
        <end position="505"/>
    </location>
</feature>
<keyword evidence="1" id="KW-0326">Glycosidase</keyword>
<dbReference type="InterPro" id="IPR003961">
    <property type="entry name" value="FN3_dom"/>
</dbReference>
<evidence type="ECO:0000313" key="5">
    <source>
        <dbReference type="EMBL" id="MBM2622341.1"/>
    </source>
</evidence>
<keyword evidence="6" id="KW-1185">Reference proteome</keyword>
<gene>
    <name evidence="5" type="ORF">JIG36_43250</name>
</gene>
<dbReference type="EMBL" id="JAENHP010000025">
    <property type="protein sequence ID" value="MBM2622341.1"/>
    <property type="molecule type" value="Genomic_DNA"/>
</dbReference>
<reference evidence="5 6" key="1">
    <citation type="submission" date="2021-01" db="EMBL/GenBank/DDBJ databases">
        <title>Actinoplanes sp. nov. LDG1-06 isolated from lichen.</title>
        <authorList>
            <person name="Saeng-In P."/>
            <person name="Phongsopitanun W."/>
            <person name="Kanchanasin P."/>
            <person name="Yuki M."/>
            <person name="Kudo T."/>
            <person name="Ohkuma M."/>
            <person name="Tanasupawat S."/>
        </authorList>
    </citation>
    <scope>NUCLEOTIDE SEQUENCE [LARGE SCALE GENOMIC DNA]</scope>
    <source>
        <strain evidence="5 6">LDG1-06</strain>
    </source>
</reference>
<evidence type="ECO:0000256" key="1">
    <source>
        <dbReference type="ARBA" id="ARBA00023295"/>
    </source>
</evidence>
<dbReference type="Gene3D" id="2.80.10.50">
    <property type="match status" value="1"/>
</dbReference>
<dbReference type="InterPro" id="IPR035992">
    <property type="entry name" value="Ricin_B-like_lectins"/>
</dbReference>
<dbReference type="CDD" id="cd00161">
    <property type="entry name" value="beta-trefoil_Ricin-like"/>
    <property type="match status" value="1"/>
</dbReference>
<dbReference type="Proteomes" id="UP000632138">
    <property type="component" value="Unassembled WGS sequence"/>
</dbReference>
<name>A0ABS2ASZ8_9ACTN</name>
<comment type="caution">
    <text evidence="5">The sequence shown here is derived from an EMBL/GenBank/DDBJ whole genome shotgun (WGS) entry which is preliminary data.</text>
</comment>
<organism evidence="5 6">
    <name type="scientific">Paractinoplanes ovalisporus</name>
    <dbReference type="NCBI Taxonomy" id="2810368"/>
    <lineage>
        <taxon>Bacteria</taxon>
        <taxon>Bacillati</taxon>
        <taxon>Actinomycetota</taxon>
        <taxon>Actinomycetes</taxon>
        <taxon>Micromonosporales</taxon>
        <taxon>Micromonosporaceae</taxon>
        <taxon>Paractinoplanes</taxon>
    </lineage>
</organism>
<dbReference type="InterPro" id="IPR013783">
    <property type="entry name" value="Ig-like_fold"/>
</dbReference>
<feature type="compositionally biased region" description="Low complexity" evidence="3">
    <location>
        <begin position="533"/>
        <end position="573"/>
    </location>
</feature>
<dbReference type="SUPFAM" id="SSF49265">
    <property type="entry name" value="Fibronectin type III"/>
    <property type="match status" value="1"/>
</dbReference>
<dbReference type="InterPro" id="IPR000772">
    <property type="entry name" value="Ricin_B_lectin"/>
</dbReference>
<proteinExistence type="predicted"/>
<feature type="region of interest" description="Disordered" evidence="3">
    <location>
        <begin position="473"/>
        <end position="580"/>
    </location>
</feature>
<evidence type="ECO:0000256" key="3">
    <source>
        <dbReference type="SAM" id="MobiDB-lite"/>
    </source>
</evidence>
<feature type="region of interest" description="Disordered" evidence="3">
    <location>
        <begin position="13"/>
        <end position="84"/>
    </location>
</feature>
<keyword evidence="2" id="KW-0119">Carbohydrate metabolism</keyword>
<keyword evidence="1" id="KW-0378">Hydrolase</keyword>
<dbReference type="PROSITE" id="PS50231">
    <property type="entry name" value="RICIN_B_LECTIN"/>
    <property type="match status" value="1"/>
</dbReference>
<dbReference type="CDD" id="cd00063">
    <property type="entry name" value="FN3"/>
    <property type="match status" value="1"/>
</dbReference>
<feature type="compositionally biased region" description="Basic residues" evidence="3">
    <location>
        <begin position="70"/>
        <end position="84"/>
    </location>
</feature>
<dbReference type="SUPFAM" id="SSF50370">
    <property type="entry name" value="Ricin B-like lectins"/>
    <property type="match status" value="1"/>
</dbReference>
<evidence type="ECO:0000259" key="4">
    <source>
        <dbReference type="SMART" id="SM00060"/>
    </source>
</evidence>
<evidence type="ECO:0000256" key="2">
    <source>
        <dbReference type="ARBA" id="ARBA00023326"/>
    </source>
</evidence>